<dbReference type="Proteomes" id="UP000621307">
    <property type="component" value="Unassembled WGS sequence"/>
</dbReference>
<protein>
    <recommendedName>
        <fullName evidence="4">DUF104 domain-containing protein</fullName>
    </recommendedName>
</protein>
<feature type="region of interest" description="Disordered" evidence="1">
    <location>
        <begin position="55"/>
        <end position="79"/>
    </location>
</feature>
<evidence type="ECO:0000313" key="2">
    <source>
        <dbReference type="EMBL" id="MBD2252801.1"/>
    </source>
</evidence>
<comment type="caution">
    <text evidence="2">The sequence shown here is derived from an EMBL/GenBank/DDBJ whole genome shotgun (WGS) entry which is preliminary data.</text>
</comment>
<proteinExistence type="predicted"/>
<dbReference type="EMBL" id="JACJQL010000023">
    <property type="protein sequence ID" value="MBD2252801.1"/>
    <property type="molecule type" value="Genomic_DNA"/>
</dbReference>
<name>A0ABR8BG06_9NOSO</name>
<evidence type="ECO:0008006" key="4">
    <source>
        <dbReference type="Google" id="ProtNLM"/>
    </source>
</evidence>
<evidence type="ECO:0000256" key="1">
    <source>
        <dbReference type="SAM" id="MobiDB-lite"/>
    </source>
</evidence>
<organism evidence="2 3">
    <name type="scientific">Nostoc parmelioides FACHB-3921</name>
    <dbReference type="NCBI Taxonomy" id="2692909"/>
    <lineage>
        <taxon>Bacteria</taxon>
        <taxon>Bacillati</taxon>
        <taxon>Cyanobacteriota</taxon>
        <taxon>Cyanophyceae</taxon>
        <taxon>Nostocales</taxon>
        <taxon>Nostocaceae</taxon>
        <taxon>Nostoc</taxon>
    </lineage>
</organism>
<dbReference type="RefSeq" id="WP_190568375.1">
    <property type="nucleotide sequence ID" value="NZ_JACJQL010000023.1"/>
</dbReference>
<accession>A0ABR8BG06</accession>
<keyword evidence="3" id="KW-1185">Reference proteome</keyword>
<evidence type="ECO:0000313" key="3">
    <source>
        <dbReference type="Proteomes" id="UP000621307"/>
    </source>
</evidence>
<sequence>MQPALHITTQILPGNKIEIEIPEAGIGDTVDVFIVLPEKAQSNRRSVMEILEEVHAKRQPRSAEEIDRQLQEERDSWDS</sequence>
<gene>
    <name evidence="2" type="ORF">H6G14_16055</name>
</gene>
<reference evidence="2 3" key="1">
    <citation type="journal article" date="2020" name="ISME J.">
        <title>Comparative genomics reveals insights into cyanobacterial evolution and habitat adaptation.</title>
        <authorList>
            <person name="Chen M.Y."/>
            <person name="Teng W.K."/>
            <person name="Zhao L."/>
            <person name="Hu C.X."/>
            <person name="Zhou Y.K."/>
            <person name="Han B.P."/>
            <person name="Song L.R."/>
            <person name="Shu W.S."/>
        </authorList>
    </citation>
    <scope>NUCLEOTIDE SEQUENCE [LARGE SCALE GENOMIC DNA]</scope>
    <source>
        <strain evidence="2 3">FACHB-3921</strain>
    </source>
</reference>